<dbReference type="EnsemblPlants" id="KEH32789">
    <property type="protein sequence ID" value="KEH32789"/>
    <property type="gene ID" value="MTR_3g006055"/>
</dbReference>
<reference evidence="3" key="3">
    <citation type="submission" date="2015-04" db="UniProtKB">
        <authorList>
            <consortium name="EnsemblPlants"/>
        </authorList>
    </citation>
    <scope>IDENTIFICATION</scope>
    <source>
        <strain evidence="3">cv. Jemalong A17</strain>
    </source>
</reference>
<accession>A0A072USJ5</accession>
<keyword evidence="4" id="KW-1185">Reference proteome</keyword>
<evidence type="ECO:0000313" key="2">
    <source>
        <dbReference type="EMBL" id="KEH32789.1"/>
    </source>
</evidence>
<sequence length="129" mass="15508">MQRLVSLWKKRFTYIIAVDRVLHLDDFQSRRWGLDPVELLINLANYKNAQPDPLREFAENLLAEINTNNMKDITRFCNVFVDLNFQDSEAKMIWVDRLGLDMRVFSPNYERNFHPQYFEKVTELKHIKS</sequence>
<dbReference type="InterPro" id="IPR019595">
    <property type="entry name" value="DUF2470"/>
</dbReference>
<dbReference type="Pfam" id="PF10615">
    <property type="entry name" value="DUF2470"/>
    <property type="match status" value="1"/>
</dbReference>
<proteinExistence type="predicted"/>
<evidence type="ECO:0000313" key="4">
    <source>
        <dbReference type="Proteomes" id="UP000002051"/>
    </source>
</evidence>
<dbReference type="Proteomes" id="UP000002051">
    <property type="component" value="Chromosome 3"/>
</dbReference>
<gene>
    <name evidence="2" type="ordered locus">MTR_3g006055</name>
</gene>
<evidence type="ECO:0000259" key="1">
    <source>
        <dbReference type="Pfam" id="PF10615"/>
    </source>
</evidence>
<dbReference type="HOGENOM" id="CLU_1951979_0_0_1"/>
<protein>
    <submittedName>
        <fullName evidence="2">Proton gradient regulation protein</fullName>
    </submittedName>
</protein>
<dbReference type="AlphaFoldDB" id="A0A072USJ5"/>
<organism evidence="2 4">
    <name type="scientific">Medicago truncatula</name>
    <name type="common">Barrel medic</name>
    <name type="synonym">Medicago tribuloides</name>
    <dbReference type="NCBI Taxonomy" id="3880"/>
    <lineage>
        <taxon>Eukaryota</taxon>
        <taxon>Viridiplantae</taxon>
        <taxon>Streptophyta</taxon>
        <taxon>Embryophyta</taxon>
        <taxon>Tracheophyta</taxon>
        <taxon>Spermatophyta</taxon>
        <taxon>Magnoliopsida</taxon>
        <taxon>eudicotyledons</taxon>
        <taxon>Gunneridae</taxon>
        <taxon>Pentapetalae</taxon>
        <taxon>rosids</taxon>
        <taxon>fabids</taxon>
        <taxon>Fabales</taxon>
        <taxon>Fabaceae</taxon>
        <taxon>Papilionoideae</taxon>
        <taxon>50 kb inversion clade</taxon>
        <taxon>NPAAA clade</taxon>
        <taxon>Hologalegina</taxon>
        <taxon>IRL clade</taxon>
        <taxon>Trifolieae</taxon>
        <taxon>Medicago</taxon>
    </lineage>
</organism>
<feature type="domain" description="DUF2470" evidence="1">
    <location>
        <begin position="60"/>
        <end position="106"/>
    </location>
</feature>
<reference evidence="2 4" key="1">
    <citation type="journal article" date="2011" name="Nature">
        <title>The Medicago genome provides insight into the evolution of rhizobial symbioses.</title>
        <authorList>
            <person name="Young N.D."/>
            <person name="Debelle F."/>
            <person name="Oldroyd G.E."/>
            <person name="Geurts R."/>
            <person name="Cannon S.B."/>
            <person name="Udvardi M.K."/>
            <person name="Benedito V.A."/>
            <person name="Mayer K.F."/>
            <person name="Gouzy J."/>
            <person name="Schoof H."/>
            <person name="Van de Peer Y."/>
            <person name="Proost S."/>
            <person name="Cook D.R."/>
            <person name="Meyers B.C."/>
            <person name="Spannagl M."/>
            <person name="Cheung F."/>
            <person name="De Mita S."/>
            <person name="Krishnakumar V."/>
            <person name="Gundlach H."/>
            <person name="Zhou S."/>
            <person name="Mudge J."/>
            <person name="Bharti A.K."/>
            <person name="Murray J.D."/>
            <person name="Naoumkina M.A."/>
            <person name="Rosen B."/>
            <person name="Silverstein K.A."/>
            <person name="Tang H."/>
            <person name="Rombauts S."/>
            <person name="Zhao P.X."/>
            <person name="Zhou P."/>
            <person name="Barbe V."/>
            <person name="Bardou P."/>
            <person name="Bechner M."/>
            <person name="Bellec A."/>
            <person name="Berger A."/>
            <person name="Berges H."/>
            <person name="Bidwell S."/>
            <person name="Bisseling T."/>
            <person name="Choisne N."/>
            <person name="Couloux A."/>
            <person name="Denny R."/>
            <person name="Deshpande S."/>
            <person name="Dai X."/>
            <person name="Doyle J.J."/>
            <person name="Dudez A.M."/>
            <person name="Farmer A.D."/>
            <person name="Fouteau S."/>
            <person name="Franken C."/>
            <person name="Gibelin C."/>
            <person name="Gish J."/>
            <person name="Goldstein S."/>
            <person name="Gonzalez A.J."/>
            <person name="Green P.J."/>
            <person name="Hallab A."/>
            <person name="Hartog M."/>
            <person name="Hua A."/>
            <person name="Humphray S.J."/>
            <person name="Jeong D.H."/>
            <person name="Jing Y."/>
            <person name="Jocker A."/>
            <person name="Kenton S.M."/>
            <person name="Kim D.J."/>
            <person name="Klee K."/>
            <person name="Lai H."/>
            <person name="Lang C."/>
            <person name="Lin S."/>
            <person name="Macmil S.L."/>
            <person name="Magdelenat G."/>
            <person name="Matthews L."/>
            <person name="McCorrison J."/>
            <person name="Monaghan E.L."/>
            <person name="Mun J.H."/>
            <person name="Najar F.Z."/>
            <person name="Nicholson C."/>
            <person name="Noirot C."/>
            <person name="O'Bleness M."/>
            <person name="Paule C.R."/>
            <person name="Poulain J."/>
            <person name="Prion F."/>
            <person name="Qin B."/>
            <person name="Qu C."/>
            <person name="Retzel E.F."/>
            <person name="Riddle C."/>
            <person name="Sallet E."/>
            <person name="Samain S."/>
            <person name="Samson N."/>
            <person name="Sanders I."/>
            <person name="Saurat O."/>
            <person name="Scarpelli C."/>
            <person name="Schiex T."/>
            <person name="Segurens B."/>
            <person name="Severin A.J."/>
            <person name="Sherrier D.J."/>
            <person name="Shi R."/>
            <person name="Sims S."/>
            <person name="Singer S.R."/>
            <person name="Sinharoy S."/>
            <person name="Sterck L."/>
            <person name="Viollet A."/>
            <person name="Wang B.B."/>
            <person name="Wang K."/>
            <person name="Wang M."/>
            <person name="Wang X."/>
            <person name="Warfsmann J."/>
            <person name="Weissenbach J."/>
            <person name="White D.D."/>
            <person name="White J.D."/>
            <person name="Wiley G.B."/>
            <person name="Wincker P."/>
            <person name="Xing Y."/>
            <person name="Yang L."/>
            <person name="Yao Z."/>
            <person name="Ying F."/>
            <person name="Zhai J."/>
            <person name="Zhou L."/>
            <person name="Zuber A."/>
            <person name="Denarie J."/>
            <person name="Dixon R.A."/>
            <person name="May G.D."/>
            <person name="Schwartz D.C."/>
            <person name="Rogers J."/>
            <person name="Quetier F."/>
            <person name="Town C.D."/>
            <person name="Roe B.A."/>
        </authorList>
    </citation>
    <scope>NUCLEOTIDE SEQUENCE [LARGE SCALE GENOMIC DNA]</scope>
    <source>
        <strain evidence="2">A17</strain>
        <strain evidence="3 4">cv. Jemalong A17</strain>
    </source>
</reference>
<dbReference type="EMBL" id="CM001219">
    <property type="protein sequence ID" value="KEH32789.1"/>
    <property type="molecule type" value="Genomic_DNA"/>
</dbReference>
<dbReference type="PANTHER" id="PTHR13343">
    <property type="entry name" value="CREG1 PROTEIN"/>
    <property type="match status" value="1"/>
</dbReference>
<name>A0A072USJ5_MEDTR</name>
<reference evidence="2 4" key="2">
    <citation type="journal article" date="2014" name="BMC Genomics">
        <title>An improved genome release (version Mt4.0) for the model legume Medicago truncatula.</title>
        <authorList>
            <person name="Tang H."/>
            <person name="Krishnakumar V."/>
            <person name="Bidwell S."/>
            <person name="Rosen B."/>
            <person name="Chan A."/>
            <person name="Zhou S."/>
            <person name="Gentzbittel L."/>
            <person name="Childs K.L."/>
            <person name="Yandell M."/>
            <person name="Gundlach H."/>
            <person name="Mayer K.F."/>
            <person name="Schwartz D.C."/>
            <person name="Town C.D."/>
        </authorList>
    </citation>
    <scope>GENOME REANNOTATION</scope>
    <source>
        <strain evidence="2">A17</strain>
        <strain evidence="3 4">cv. Jemalong A17</strain>
    </source>
</reference>
<dbReference type="InterPro" id="IPR037119">
    <property type="entry name" value="Haem_oxidase_HugZ-like_sf"/>
</dbReference>
<dbReference type="Gene3D" id="3.20.180.10">
    <property type="entry name" value="PNP-oxidase-like"/>
    <property type="match status" value="1"/>
</dbReference>
<dbReference type="STRING" id="3880.A0A072USJ5"/>
<dbReference type="PANTHER" id="PTHR13343:SF22">
    <property type="entry name" value="GLUTAMYL-TRNA REDUCTASE-BINDING PROTEIN, CHLOROPLASTIC"/>
    <property type="match status" value="1"/>
</dbReference>
<dbReference type="SUPFAM" id="SSF50475">
    <property type="entry name" value="FMN-binding split barrel"/>
    <property type="match status" value="1"/>
</dbReference>
<evidence type="ECO:0000313" key="3">
    <source>
        <dbReference type="EnsemblPlants" id="KEH32789"/>
    </source>
</evidence>